<dbReference type="AlphaFoldDB" id="A0A2H9VLA5"/>
<feature type="region of interest" description="Disordered" evidence="5">
    <location>
        <begin position="162"/>
        <end position="184"/>
    </location>
</feature>
<evidence type="ECO:0000256" key="5">
    <source>
        <dbReference type="SAM" id="MobiDB-lite"/>
    </source>
</evidence>
<name>A0A2H9VLA5_9SPHI</name>
<dbReference type="GO" id="GO:0009055">
    <property type="term" value="F:electron transfer activity"/>
    <property type="evidence" value="ECO:0007669"/>
    <property type="project" value="InterPro"/>
</dbReference>
<accession>A0A2H9VLA5</accession>
<dbReference type="SUPFAM" id="SSF49503">
    <property type="entry name" value="Cupredoxins"/>
    <property type="match status" value="1"/>
</dbReference>
<dbReference type="Gene3D" id="2.60.40.420">
    <property type="entry name" value="Cupredoxins - blue copper proteins"/>
    <property type="match status" value="1"/>
</dbReference>
<evidence type="ECO:0000256" key="2">
    <source>
        <dbReference type="ARBA" id="ARBA00022723"/>
    </source>
</evidence>
<evidence type="ECO:0000256" key="4">
    <source>
        <dbReference type="ARBA" id="ARBA00023008"/>
    </source>
</evidence>
<dbReference type="Proteomes" id="UP000242687">
    <property type="component" value="Unassembled WGS sequence"/>
</dbReference>
<reference evidence="7 8" key="1">
    <citation type="submission" date="2017-11" db="EMBL/GenBank/DDBJ databases">
        <title>Genomic Encyclopedia of Archaeal and Bacterial Type Strains, Phase II (KMG-II): From Individual Species to Whole Genera.</title>
        <authorList>
            <person name="Goeker M."/>
        </authorList>
    </citation>
    <scope>NUCLEOTIDE SEQUENCE [LARGE SCALE GENOMIC DNA]</scope>
    <source>
        <strain evidence="7 8">DSM 28175</strain>
    </source>
</reference>
<proteinExistence type="predicted"/>
<evidence type="ECO:0000313" key="7">
    <source>
        <dbReference type="EMBL" id="PJJ79120.1"/>
    </source>
</evidence>
<keyword evidence="2" id="KW-0479">Metal-binding</keyword>
<evidence type="ECO:0000256" key="3">
    <source>
        <dbReference type="ARBA" id="ARBA00022982"/>
    </source>
</evidence>
<protein>
    <submittedName>
        <fullName evidence="7">Copper binding plastocyanin/azurin family protein</fullName>
    </submittedName>
</protein>
<comment type="caution">
    <text evidence="7">The sequence shown here is derived from an EMBL/GenBank/DDBJ whole genome shotgun (WGS) entry which is preliminary data.</text>
</comment>
<dbReference type="InterPro" id="IPR008972">
    <property type="entry name" value="Cupredoxin"/>
</dbReference>
<dbReference type="RefSeq" id="WP_100341483.1">
    <property type="nucleotide sequence ID" value="NZ_PGFJ01000002.1"/>
</dbReference>
<evidence type="ECO:0000259" key="6">
    <source>
        <dbReference type="Pfam" id="PF00127"/>
    </source>
</evidence>
<dbReference type="EMBL" id="PGFJ01000002">
    <property type="protein sequence ID" value="PJJ79120.1"/>
    <property type="molecule type" value="Genomic_DNA"/>
</dbReference>
<evidence type="ECO:0000256" key="1">
    <source>
        <dbReference type="ARBA" id="ARBA00022448"/>
    </source>
</evidence>
<dbReference type="InterPro" id="IPR000923">
    <property type="entry name" value="BlueCu_1"/>
</dbReference>
<evidence type="ECO:0000313" key="8">
    <source>
        <dbReference type="Proteomes" id="UP000242687"/>
    </source>
</evidence>
<keyword evidence="8" id="KW-1185">Reference proteome</keyword>
<feature type="domain" description="Blue (type 1) copper" evidence="6">
    <location>
        <begin position="40"/>
        <end position="153"/>
    </location>
</feature>
<dbReference type="InterPro" id="IPR050845">
    <property type="entry name" value="Cu-binding_ET"/>
</dbReference>
<keyword evidence="3" id="KW-0249">Electron transport</keyword>
<dbReference type="Pfam" id="PF00127">
    <property type="entry name" value="Copper-bind"/>
    <property type="match status" value="1"/>
</dbReference>
<dbReference type="CDD" id="cd04233">
    <property type="entry name" value="Auracyanin"/>
    <property type="match status" value="1"/>
</dbReference>
<dbReference type="InterPro" id="IPR028871">
    <property type="entry name" value="BlueCu_1_BS"/>
</dbReference>
<keyword evidence="4" id="KW-0186">Copper</keyword>
<dbReference type="PANTHER" id="PTHR38439:SF2">
    <property type="entry name" value="OUTER MEMBRANE PROTEIN H.8"/>
    <property type="match status" value="1"/>
</dbReference>
<dbReference type="PANTHER" id="PTHR38439">
    <property type="entry name" value="AURACYANIN-B"/>
    <property type="match status" value="1"/>
</dbReference>
<gene>
    <name evidence="7" type="ORF">CLV57_2245</name>
</gene>
<organism evidence="7 8">
    <name type="scientific">Mucilaginibacter auburnensis</name>
    <dbReference type="NCBI Taxonomy" id="1457233"/>
    <lineage>
        <taxon>Bacteria</taxon>
        <taxon>Pseudomonadati</taxon>
        <taxon>Bacteroidota</taxon>
        <taxon>Sphingobacteriia</taxon>
        <taxon>Sphingobacteriales</taxon>
        <taxon>Sphingobacteriaceae</taxon>
        <taxon>Mucilaginibacter</taxon>
    </lineage>
</organism>
<dbReference type="GO" id="GO:0005507">
    <property type="term" value="F:copper ion binding"/>
    <property type="evidence" value="ECO:0007669"/>
    <property type="project" value="InterPro"/>
</dbReference>
<keyword evidence="1" id="KW-0813">Transport</keyword>
<dbReference type="PROSITE" id="PS00196">
    <property type="entry name" value="COPPER_BLUE"/>
    <property type="match status" value="1"/>
</dbReference>
<sequence length="383" mass="42289">MIKTKIKHLLVFAITVLLCLPFSYVASQGVEQPTNITITAKEGLQFDLARFAVRPGANVKLIFKNVDEMTHNFIITLPGERLNVITLTQNLPAEVAVKQGYVPKTDKILFAIPAINPSESKVISFTAPAKEGVYPYVCTFPGHGYVMYGAMYVTTGKLPAIQNDPNVPDSRQNDGTHDDDEHDMSSMAAPKTLATTTSHPYKLEPPTLYRIFMPDASPAAIAVNLSDGISYCWDATTSRLRYLWSGGFLDNAEHWKGNGKPLAKILGTVFYRDSTGGALRMGNVDHKPVSEFKGYRLLNKYPQFIYTLDGADVTELITSAQAEGKGIIRTFTFDKLKKDLYFVTTENDGMTYSSTAGKWKNGVLKLSAKEARKFSITMVAKSN</sequence>
<dbReference type="OrthoDB" id="9808161at2"/>